<evidence type="ECO:0000313" key="1">
    <source>
        <dbReference type="EMBL" id="MYN11498.1"/>
    </source>
</evidence>
<dbReference type="Proteomes" id="UP000450676">
    <property type="component" value="Unassembled WGS sequence"/>
</dbReference>
<dbReference type="RefSeq" id="WP_187358902.1">
    <property type="nucleotide sequence ID" value="NZ_WWCU01000112.1"/>
</dbReference>
<dbReference type="Gene3D" id="2.30.110.50">
    <property type="match status" value="1"/>
</dbReference>
<organism evidence="1 2">
    <name type="scientific">Pseudoduganella aquatica</name>
    <dbReference type="NCBI Taxonomy" id="2660641"/>
    <lineage>
        <taxon>Bacteria</taxon>
        <taxon>Pseudomonadati</taxon>
        <taxon>Pseudomonadota</taxon>
        <taxon>Betaproteobacteria</taxon>
        <taxon>Burkholderiales</taxon>
        <taxon>Oxalobacteraceae</taxon>
        <taxon>Telluria group</taxon>
        <taxon>Pseudoduganella</taxon>
    </lineage>
</organism>
<keyword evidence="2" id="KW-1185">Reference proteome</keyword>
<accession>A0A7X4HIP6</accession>
<feature type="non-terminal residue" evidence="1">
    <location>
        <position position="1"/>
    </location>
</feature>
<dbReference type="Gene3D" id="4.10.220.110">
    <property type="match status" value="1"/>
</dbReference>
<dbReference type="Gene3D" id="3.55.50.10">
    <property type="entry name" value="Baseplate protein-like domains"/>
    <property type="match status" value="1"/>
</dbReference>
<evidence type="ECO:0000313" key="2">
    <source>
        <dbReference type="Proteomes" id="UP000450676"/>
    </source>
</evidence>
<dbReference type="AlphaFoldDB" id="A0A7X4HIP6"/>
<protein>
    <submittedName>
        <fullName evidence="1">Type VI secretion system tip protein VgrG</fullName>
    </submittedName>
</protein>
<feature type="non-terminal residue" evidence="1">
    <location>
        <position position="236"/>
    </location>
</feature>
<dbReference type="EMBL" id="WWCU01000112">
    <property type="protein sequence ID" value="MYN11498.1"/>
    <property type="molecule type" value="Genomic_DNA"/>
</dbReference>
<sequence>LDEWRLGNRIVGICFKHELADFFDTISYPKREFTMQHNESDGAFIRRLLKRRGISWYFRADHGERTLFHTMVLLNRPDSVRENAAGTVRYHRDSATEERDSITSWSAVRTLQPGSTATHSWDYRNPLGVHFMSVAALGEADQGSSGRWMAASMDDYQVLPPHAGDDHEDLFKLGQLRMQRHDYETKCFHAEGSVRDLCVGEYFTLEGHPEISSHAAEERDFTVTALQVTAQNNLPK</sequence>
<name>A0A7X4HIP6_9BURK</name>
<dbReference type="SUPFAM" id="SSF69279">
    <property type="entry name" value="Phage tail proteins"/>
    <property type="match status" value="2"/>
</dbReference>
<gene>
    <name evidence="1" type="ORF">GTP77_29800</name>
</gene>
<reference evidence="1 2" key="1">
    <citation type="submission" date="2019-12" db="EMBL/GenBank/DDBJ databases">
        <title>Novel species isolated from a subtropical stream in China.</title>
        <authorList>
            <person name="Lu H."/>
        </authorList>
    </citation>
    <scope>NUCLEOTIDE SEQUENCE [LARGE SCALE GENOMIC DNA]</scope>
    <source>
        <strain evidence="1 2">FT127W</strain>
    </source>
</reference>
<comment type="caution">
    <text evidence="1">The sequence shown here is derived from an EMBL/GenBank/DDBJ whole genome shotgun (WGS) entry which is preliminary data.</text>
</comment>
<proteinExistence type="predicted"/>
<dbReference type="Pfam" id="PF05954">
    <property type="entry name" value="Phage_GPD"/>
    <property type="match status" value="1"/>
</dbReference>